<accession>A0A1F7S233</accession>
<dbReference type="InterPro" id="IPR006674">
    <property type="entry name" value="HD_domain"/>
</dbReference>
<dbReference type="InterPro" id="IPR006675">
    <property type="entry name" value="HDIG_dom"/>
</dbReference>
<organism evidence="3 4">
    <name type="scientific">Candidatus Schekmanbacteria bacterium RBG_13_48_7</name>
    <dbReference type="NCBI Taxonomy" id="1817878"/>
    <lineage>
        <taxon>Bacteria</taxon>
        <taxon>Candidatus Schekmaniibacteriota</taxon>
    </lineage>
</organism>
<dbReference type="Gene3D" id="2.40.50.140">
    <property type="entry name" value="Nucleic acid-binding proteins"/>
    <property type="match status" value="1"/>
</dbReference>
<dbReference type="PROSITE" id="PS51831">
    <property type="entry name" value="HD"/>
    <property type="match status" value="1"/>
</dbReference>
<dbReference type="SUPFAM" id="SSF50249">
    <property type="entry name" value="Nucleic acid-binding proteins"/>
    <property type="match status" value="1"/>
</dbReference>
<reference evidence="3 4" key="1">
    <citation type="journal article" date="2016" name="Nat. Commun.">
        <title>Thousands of microbial genomes shed light on interconnected biogeochemical processes in an aquifer system.</title>
        <authorList>
            <person name="Anantharaman K."/>
            <person name="Brown C.T."/>
            <person name="Hug L.A."/>
            <person name="Sharon I."/>
            <person name="Castelle C.J."/>
            <person name="Probst A.J."/>
            <person name="Thomas B.C."/>
            <person name="Singh A."/>
            <person name="Wilkins M.J."/>
            <person name="Karaoz U."/>
            <person name="Brodie E.L."/>
            <person name="Williams K.H."/>
            <person name="Hubbard S.S."/>
            <person name="Banfield J.F."/>
        </authorList>
    </citation>
    <scope>NUCLEOTIDE SEQUENCE [LARGE SCALE GENOMIC DNA]</scope>
</reference>
<dbReference type="GO" id="GO:0003676">
    <property type="term" value="F:nucleic acid binding"/>
    <property type="evidence" value="ECO:0007669"/>
    <property type="project" value="InterPro"/>
</dbReference>
<dbReference type="Gene3D" id="1.10.3210.10">
    <property type="entry name" value="Hypothetical protein af1432"/>
    <property type="match status" value="1"/>
</dbReference>
<feature type="domain" description="HD" evidence="2">
    <location>
        <begin position="162"/>
        <end position="282"/>
    </location>
</feature>
<dbReference type="SMART" id="SM00471">
    <property type="entry name" value="HDc"/>
    <property type="match status" value="1"/>
</dbReference>
<comment type="caution">
    <text evidence="3">The sequence shown here is derived from an EMBL/GenBank/DDBJ whole genome shotgun (WGS) entry which is preliminary data.</text>
</comment>
<keyword evidence="1" id="KW-0378">Hydrolase</keyword>
<dbReference type="EMBL" id="MGDD01000051">
    <property type="protein sequence ID" value="OGL47875.1"/>
    <property type="molecule type" value="Genomic_DNA"/>
</dbReference>
<dbReference type="Pfam" id="PF01966">
    <property type="entry name" value="HD"/>
    <property type="match status" value="1"/>
</dbReference>
<dbReference type="Pfam" id="PF01336">
    <property type="entry name" value="tRNA_anti-codon"/>
    <property type="match status" value="1"/>
</dbReference>
<dbReference type="NCBIfam" id="TIGR00277">
    <property type="entry name" value="HDIG"/>
    <property type="match status" value="1"/>
</dbReference>
<evidence type="ECO:0000313" key="4">
    <source>
        <dbReference type="Proteomes" id="UP000179266"/>
    </source>
</evidence>
<dbReference type="InterPro" id="IPR003607">
    <property type="entry name" value="HD/PDEase_dom"/>
</dbReference>
<dbReference type="GO" id="GO:0016787">
    <property type="term" value="F:hydrolase activity"/>
    <property type="evidence" value="ECO:0007669"/>
    <property type="project" value="UniProtKB-KW"/>
</dbReference>
<dbReference type="InterPro" id="IPR004365">
    <property type="entry name" value="NA-bd_OB_tRNA"/>
</dbReference>
<dbReference type="InterPro" id="IPR050798">
    <property type="entry name" value="YhaM_exoribonuc/phosphodiest"/>
</dbReference>
<proteinExistence type="predicted"/>
<dbReference type="PANTHER" id="PTHR37294:SF1">
    <property type="entry name" value="3'-5' EXORIBONUCLEASE YHAM"/>
    <property type="match status" value="1"/>
</dbReference>
<dbReference type="GO" id="GO:0031125">
    <property type="term" value="P:rRNA 3'-end processing"/>
    <property type="evidence" value="ECO:0007669"/>
    <property type="project" value="TreeGrafter"/>
</dbReference>
<protein>
    <recommendedName>
        <fullName evidence="2">HD domain-containing protein</fullName>
    </recommendedName>
</protein>
<evidence type="ECO:0000259" key="2">
    <source>
        <dbReference type="PROSITE" id="PS51831"/>
    </source>
</evidence>
<dbReference type="PANTHER" id="PTHR37294">
    <property type="entry name" value="3'-5' EXORIBONUCLEASE YHAM"/>
    <property type="match status" value="1"/>
</dbReference>
<name>A0A1F7S233_9BACT</name>
<evidence type="ECO:0000313" key="3">
    <source>
        <dbReference type="EMBL" id="OGL47875.1"/>
    </source>
</evidence>
<dbReference type="Proteomes" id="UP000179266">
    <property type="component" value="Unassembled WGS sequence"/>
</dbReference>
<evidence type="ECO:0000256" key="1">
    <source>
        <dbReference type="ARBA" id="ARBA00022801"/>
    </source>
</evidence>
<dbReference type="InterPro" id="IPR012340">
    <property type="entry name" value="NA-bd_OB-fold"/>
</dbReference>
<sequence>MEKIFIKDLKQGEPVTSFFLVQQKEISKKRNDEDYLRLIVSDRTGFVNAVMWDNVEEIRDSFQKDDIVKIQGVSTIYQDNMQIVIRRLRLAAEDEIDLKDYLPSSLLSKDELISKLQAEIAEVETPSLKFLLENIFSDKDIMDKFATAPAGQSLHHVYIGGLLEHTLSMLTISKFLADHLGKVDRDLIIAGALLHDIGKIRELRFARSFGYTDEGRLLGHILIGLEIVKTKIDEIEQFPEDLRIKLEHLILSHHGQYEWGSPKLPMTLEALILHYSDDVDAKFNTFVRWIEQNPDLSNPEWTRYFKQLERYIYTGNKESEL</sequence>
<dbReference type="SUPFAM" id="SSF109604">
    <property type="entry name" value="HD-domain/PDEase-like"/>
    <property type="match status" value="1"/>
</dbReference>
<dbReference type="CDD" id="cd04492">
    <property type="entry name" value="YhaM_OBF_like"/>
    <property type="match status" value="1"/>
</dbReference>
<gene>
    <name evidence="3" type="ORF">A2161_22685</name>
</gene>
<dbReference type="CDD" id="cd00077">
    <property type="entry name" value="HDc"/>
    <property type="match status" value="1"/>
</dbReference>
<dbReference type="AlphaFoldDB" id="A0A1F7S233"/>